<feature type="transmembrane region" description="Helical" evidence="7">
    <location>
        <begin position="92"/>
        <end position="113"/>
    </location>
</feature>
<keyword evidence="4 7" id="KW-0812">Transmembrane</keyword>
<keyword evidence="3" id="KW-1003">Cell membrane</keyword>
<gene>
    <name evidence="8" type="ORF">H9892_03180</name>
</gene>
<sequence length="455" mass="48921">MVRDLSEGNPFKLLWLYSLPLIGSVIFQQMYNMADTVIAGRAIDDFALAAVGASYPVTMIFTAVALGCNLGCSVVVSRFFGQKHYTEVRESVSTIIISVLVLGAVMTGIGIGIGSPVMKLLQTPESIMEDALAYLYIYIGGFLFVLLYNVCTGIYTALGDSLTPFFFLVASSLGNIGLDLLFVLAFGMGVAGLAWATFICQGIAAVLCMLALLLRMRKLGGDRKPRLFSKAILARMCSVAIPSILQQSFISVGNLFIQALVNGHGELVLAGYTAAIKLNTFFLTTLTTVTGAMSSYTAQNLGARKPERLRIGLGACCTVCAAMVVPFTVFYLAFPQAALLLFTQDVAGEAMTTGVEFLRMVVPFYAVVSLKMLCDAVMRGSERMTAFMITTLFDLVIRVVLCFVFDLGMGMGSSGLWLSWPIGWSAATALSVVLCLFVGPRNLIAISKVKEKNIS</sequence>
<proteinExistence type="predicted"/>
<feature type="transmembrane region" description="Helical" evidence="7">
    <location>
        <begin position="269"/>
        <end position="290"/>
    </location>
</feature>
<dbReference type="EMBL" id="DXHS01000058">
    <property type="protein sequence ID" value="HIW02318.1"/>
    <property type="molecule type" value="Genomic_DNA"/>
</dbReference>
<evidence type="ECO:0000256" key="2">
    <source>
        <dbReference type="ARBA" id="ARBA00022448"/>
    </source>
</evidence>
<dbReference type="GO" id="GO:0015297">
    <property type="term" value="F:antiporter activity"/>
    <property type="evidence" value="ECO:0007669"/>
    <property type="project" value="InterPro"/>
</dbReference>
<protein>
    <submittedName>
        <fullName evidence="8">MATE family efflux transporter</fullName>
    </submittedName>
</protein>
<comment type="subcellular location">
    <subcellularLocation>
        <location evidence="1">Cell membrane</location>
        <topology evidence="1">Multi-pass membrane protein</topology>
    </subcellularLocation>
</comment>
<dbReference type="PIRSF" id="PIRSF006603">
    <property type="entry name" value="DinF"/>
    <property type="match status" value="1"/>
</dbReference>
<dbReference type="NCBIfam" id="TIGR00797">
    <property type="entry name" value="matE"/>
    <property type="match status" value="1"/>
</dbReference>
<keyword evidence="5 7" id="KW-1133">Transmembrane helix</keyword>
<feature type="transmembrane region" description="Helical" evidence="7">
    <location>
        <begin position="386"/>
        <end position="411"/>
    </location>
</feature>
<comment type="caution">
    <text evidence="8">The sequence shown here is derived from an EMBL/GenBank/DDBJ whole genome shotgun (WGS) entry which is preliminary data.</text>
</comment>
<dbReference type="Proteomes" id="UP000823990">
    <property type="component" value="Unassembled WGS sequence"/>
</dbReference>
<feature type="transmembrane region" description="Helical" evidence="7">
    <location>
        <begin position="193"/>
        <end position="213"/>
    </location>
</feature>
<dbReference type="PANTHER" id="PTHR43549:SF3">
    <property type="entry name" value="MULTIDRUG RESISTANCE PROTEIN YPNP-RELATED"/>
    <property type="match status" value="1"/>
</dbReference>
<evidence type="ECO:0000256" key="1">
    <source>
        <dbReference type="ARBA" id="ARBA00004651"/>
    </source>
</evidence>
<dbReference type="Pfam" id="PF01554">
    <property type="entry name" value="MatE"/>
    <property type="match status" value="2"/>
</dbReference>
<accession>A0A9D1PZT6</accession>
<dbReference type="GO" id="GO:0042910">
    <property type="term" value="F:xenobiotic transmembrane transporter activity"/>
    <property type="evidence" value="ECO:0007669"/>
    <property type="project" value="InterPro"/>
</dbReference>
<feature type="transmembrane region" description="Helical" evidence="7">
    <location>
        <begin position="233"/>
        <end position="257"/>
    </location>
</feature>
<dbReference type="InterPro" id="IPR002528">
    <property type="entry name" value="MATE_fam"/>
</dbReference>
<feature type="transmembrane region" description="Helical" evidence="7">
    <location>
        <begin position="133"/>
        <end position="158"/>
    </location>
</feature>
<evidence type="ECO:0000256" key="5">
    <source>
        <dbReference type="ARBA" id="ARBA00022989"/>
    </source>
</evidence>
<dbReference type="InterPro" id="IPR052031">
    <property type="entry name" value="Membrane_Transporter-Flippase"/>
</dbReference>
<keyword evidence="6 7" id="KW-0472">Membrane</keyword>
<feature type="transmembrane region" description="Helical" evidence="7">
    <location>
        <begin position="311"/>
        <end position="334"/>
    </location>
</feature>
<reference evidence="8" key="1">
    <citation type="journal article" date="2021" name="PeerJ">
        <title>Extensive microbial diversity within the chicken gut microbiome revealed by metagenomics and culture.</title>
        <authorList>
            <person name="Gilroy R."/>
            <person name="Ravi A."/>
            <person name="Getino M."/>
            <person name="Pursley I."/>
            <person name="Horton D.L."/>
            <person name="Alikhan N.F."/>
            <person name="Baker D."/>
            <person name="Gharbi K."/>
            <person name="Hall N."/>
            <person name="Watson M."/>
            <person name="Adriaenssens E.M."/>
            <person name="Foster-Nyarko E."/>
            <person name="Jarju S."/>
            <person name="Secka A."/>
            <person name="Antonio M."/>
            <person name="Oren A."/>
            <person name="Chaudhuri R.R."/>
            <person name="La Ragione R."/>
            <person name="Hildebrand F."/>
            <person name="Pallen M.J."/>
        </authorList>
    </citation>
    <scope>NUCLEOTIDE SEQUENCE</scope>
    <source>
        <strain evidence="8">12435</strain>
    </source>
</reference>
<dbReference type="PANTHER" id="PTHR43549">
    <property type="entry name" value="MULTIDRUG RESISTANCE PROTEIN YPNP-RELATED"/>
    <property type="match status" value="1"/>
</dbReference>
<feature type="transmembrane region" description="Helical" evidence="7">
    <location>
        <begin position="12"/>
        <end position="31"/>
    </location>
</feature>
<dbReference type="GO" id="GO:0005886">
    <property type="term" value="C:plasma membrane"/>
    <property type="evidence" value="ECO:0007669"/>
    <property type="project" value="UniProtKB-SubCell"/>
</dbReference>
<dbReference type="CDD" id="cd13138">
    <property type="entry name" value="MATE_yoeA_like"/>
    <property type="match status" value="1"/>
</dbReference>
<feature type="transmembrane region" description="Helical" evidence="7">
    <location>
        <begin position="165"/>
        <end position="187"/>
    </location>
</feature>
<evidence type="ECO:0000313" key="9">
    <source>
        <dbReference type="Proteomes" id="UP000823990"/>
    </source>
</evidence>
<evidence type="ECO:0000256" key="3">
    <source>
        <dbReference type="ARBA" id="ARBA00022475"/>
    </source>
</evidence>
<reference evidence="8" key="2">
    <citation type="submission" date="2021-04" db="EMBL/GenBank/DDBJ databases">
        <authorList>
            <person name="Gilroy R."/>
        </authorList>
    </citation>
    <scope>NUCLEOTIDE SEQUENCE</scope>
    <source>
        <strain evidence="8">12435</strain>
    </source>
</reference>
<feature type="transmembrane region" description="Helical" evidence="7">
    <location>
        <begin position="417"/>
        <end position="438"/>
    </location>
</feature>
<dbReference type="AlphaFoldDB" id="A0A9D1PZT6"/>
<feature type="transmembrane region" description="Helical" evidence="7">
    <location>
        <begin position="354"/>
        <end position="374"/>
    </location>
</feature>
<keyword evidence="2" id="KW-0813">Transport</keyword>
<evidence type="ECO:0000313" key="8">
    <source>
        <dbReference type="EMBL" id="HIW02318.1"/>
    </source>
</evidence>
<dbReference type="InterPro" id="IPR048279">
    <property type="entry name" value="MdtK-like"/>
</dbReference>
<evidence type="ECO:0000256" key="7">
    <source>
        <dbReference type="SAM" id="Phobius"/>
    </source>
</evidence>
<evidence type="ECO:0000256" key="6">
    <source>
        <dbReference type="ARBA" id="ARBA00023136"/>
    </source>
</evidence>
<name>A0A9D1PZT6_9FIRM</name>
<organism evidence="8 9">
    <name type="scientific">Candidatus Protoclostridium stercorigallinarum</name>
    <dbReference type="NCBI Taxonomy" id="2838741"/>
    <lineage>
        <taxon>Bacteria</taxon>
        <taxon>Bacillati</taxon>
        <taxon>Bacillota</taxon>
        <taxon>Clostridia</taxon>
        <taxon>Candidatus Protoclostridium</taxon>
    </lineage>
</organism>
<evidence type="ECO:0000256" key="4">
    <source>
        <dbReference type="ARBA" id="ARBA00022692"/>
    </source>
</evidence>